<protein>
    <submittedName>
        <fullName evidence="4">WS_DGAT_C domain-containing protein</fullName>
    </submittedName>
</protein>
<dbReference type="Proteomes" id="UP000025227">
    <property type="component" value="Unplaced"/>
</dbReference>
<keyword evidence="3" id="KW-1185">Reference proteome</keyword>
<sequence length="247" mass="27403">MGDELYKICMARVHGIASKVRSTFMESLNAGNYRRFDDLFKIYDQKSTPPSMKAESGPESSNSASSSMRPSVRVAQDLIIFQDPAQHEITQQESDLIKPIKEYFAAKQLVAVGVAFGYLLVRHVAKSTDHAIIKGKEFGRLPTRYGLDMNPSITYNFSAPAIEAIRINMTAYASTVATYLQSSLEFVEIPEVALHVPERCKIQIKALTEIRLAFFGMVLPALGLSVAEKLKITGENLAYISICDLTQ</sequence>
<dbReference type="Pfam" id="PF03216">
    <property type="entry name" value="Rhabdo_ncap_2"/>
    <property type="match status" value="1"/>
</dbReference>
<evidence type="ECO:0000256" key="2">
    <source>
        <dbReference type="SAM" id="MobiDB-lite"/>
    </source>
</evidence>
<organism evidence="3 4">
    <name type="scientific">Haemonchus contortus</name>
    <name type="common">Barber pole worm</name>
    <dbReference type="NCBI Taxonomy" id="6289"/>
    <lineage>
        <taxon>Eukaryota</taxon>
        <taxon>Metazoa</taxon>
        <taxon>Ecdysozoa</taxon>
        <taxon>Nematoda</taxon>
        <taxon>Chromadorea</taxon>
        <taxon>Rhabditida</taxon>
        <taxon>Rhabditina</taxon>
        <taxon>Rhabditomorpha</taxon>
        <taxon>Strongyloidea</taxon>
        <taxon>Trichostrongylidae</taxon>
        <taxon>Haemonchus</taxon>
    </lineage>
</organism>
<evidence type="ECO:0000313" key="3">
    <source>
        <dbReference type="Proteomes" id="UP000025227"/>
    </source>
</evidence>
<evidence type="ECO:0000256" key="1">
    <source>
        <dbReference type="ARBA" id="ARBA00004328"/>
    </source>
</evidence>
<evidence type="ECO:0000313" key="4">
    <source>
        <dbReference type="WBParaSite" id="HCON_00074070-00001"/>
    </source>
</evidence>
<dbReference type="AlphaFoldDB" id="A0A7I4Y9T5"/>
<proteinExistence type="predicted"/>
<name>A0A7I4Y9T5_HAECO</name>
<accession>A0A7I4Y9T5</accession>
<reference evidence="4" key="1">
    <citation type="submission" date="2020-12" db="UniProtKB">
        <authorList>
            <consortium name="WormBaseParasite"/>
        </authorList>
    </citation>
    <scope>IDENTIFICATION</scope>
    <source>
        <strain evidence="4">MHco3</strain>
    </source>
</reference>
<feature type="compositionally biased region" description="Low complexity" evidence="2">
    <location>
        <begin position="54"/>
        <end position="68"/>
    </location>
</feature>
<dbReference type="OrthoDB" id="5870404at2759"/>
<dbReference type="InterPro" id="IPR004902">
    <property type="entry name" value="Rhabdo_ncap_2"/>
</dbReference>
<dbReference type="WBParaSite" id="HCON_00074070-00001">
    <property type="protein sequence ID" value="HCON_00074070-00001"/>
    <property type="gene ID" value="HCON_00074070"/>
</dbReference>
<comment type="subcellular location">
    <subcellularLocation>
        <location evidence="1">Virion</location>
    </subcellularLocation>
</comment>
<feature type="region of interest" description="Disordered" evidence="2">
    <location>
        <begin position="47"/>
        <end position="68"/>
    </location>
</feature>